<protein>
    <recommendedName>
        <fullName evidence="4">HTTM domain-containing protein</fullName>
    </recommendedName>
</protein>
<feature type="transmembrane region" description="Helical" evidence="1">
    <location>
        <begin position="99"/>
        <end position="120"/>
    </location>
</feature>
<reference evidence="2 3" key="1">
    <citation type="journal article" date="2014" name="BMC Genomics">
        <title>Comparison of environmental and isolate Sulfobacillus genomes reveals diverse carbon, sulfur, nitrogen, and hydrogen metabolisms.</title>
        <authorList>
            <person name="Justice N.B."/>
            <person name="Norman A."/>
            <person name="Brown C.T."/>
            <person name="Singh A."/>
            <person name="Thomas B.C."/>
            <person name="Banfield J.F."/>
        </authorList>
    </citation>
    <scope>NUCLEOTIDE SEQUENCE [LARGE SCALE GENOMIC DNA]</scope>
    <source>
        <strain evidence="2">AMDSBA4</strain>
    </source>
</reference>
<feature type="transmembrane region" description="Helical" evidence="1">
    <location>
        <begin position="199"/>
        <end position="228"/>
    </location>
</feature>
<dbReference type="Proteomes" id="UP000242972">
    <property type="component" value="Unassembled WGS sequence"/>
</dbReference>
<proteinExistence type="predicted"/>
<evidence type="ECO:0000313" key="3">
    <source>
        <dbReference type="Proteomes" id="UP000242972"/>
    </source>
</evidence>
<comment type="caution">
    <text evidence="2">The sequence shown here is derived from an EMBL/GenBank/DDBJ whole genome shotgun (WGS) entry which is preliminary data.</text>
</comment>
<dbReference type="EMBL" id="PXYW01000029">
    <property type="protein sequence ID" value="PSR32973.1"/>
    <property type="molecule type" value="Genomic_DNA"/>
</dbReference>
<evidence type="ECO:0000256" key="1">
    <source>
        <dbReference type="SAM" id="Phobius"/>
    </source>
</evidence>
<keyword evidence="1" id="KW-0812">Transmembrane</keyword>
<feature type="transmembrane region" description="Helical" evidence="1">
    <location>
        <begin position="63"/>
        <end position="87"/>
    </location>
</feature>
<sequence>MGCLVSSRKILWYGLGAFWLLDALLQMQPHMFTSDLVTSVMMPNAFNQPAWVTNSIDWMLNLVLAHNLVIFNWFIAGIQAIIGLLIVTGKDRTSGKIGLWLSLIWGAAVWYFGEGFGAILTGSATYLTGGPGSVVLYMIIAVILLRSHGSNQPVNPSLRYSLTVLWTLGALMQMSPAFWTRRGLWVQFYSSAVMTRKYWVTLPIYGMAHATLFHAVLWNLLFIAMMLFEAFGVWFRWGPWFYVWSAVWLVFIFWLGENFGMILSGITTDLNTAPLWALMMWPLYLERRHRIAKATLRTSLPTHP</sequence>
<feature type="transmembrane region" description="Helical" evidence="1">
    <location>
        <begin position="157"/>
        <end position="179"/>
    </location>
</feature>
<feature type="transmembrane region" description="Helical" evidence="1">
    <location>
        <begin position="126"/>
        <end position="145"/>
    </location>
</feature>
<evidence type="ECO:0008006" key="4">
    <source>
        <dbReference type="Google" id="ProtNLM"/>
    </source>
</evidence>
<gene>
    <name evidence="2" type="ORF">C7B46_12010</name>
</gene>
<name>A0A2T2XEN3_9FIRM</name>
<feature type="transmembrane region" description="Helical" evidence="1">
    <location>
        <begin position="240"/>
        <end position="256"/>
    </location>
</feature>
<dbReference type="AlphaFoldDB" id="A0A2T2XEN3"/>
<keyword evidence="1" id="KW-1133">Transmembrane helix</keyword>
<feature type="transmembrane region" description="Helical" evidence="1">
    <location>
        <begin position="262"/>
        <end position="284"/>
    </location>
</feature>
<accession>A0A2T2XEN3</accession>
<organism evidence="2 3">
    <name type="scientific">Sulfobacillus benefaciens</name>
    <dbReference type="NCBI Taxonomy" id="453960"/>
    <lineage>
        <taxon>Bacteria</taxon>
        <taxon>Bacillati</taxon>
        <taxon>Bacillota</taxon>
        <taxon>Clostridia</taxon>
        <taxon>Eubacteriales</taxon>
        <taxon>Clostridiales Family XVII. Incertae Sedis</taxon>
        <taxon>Sulfobacillus</taxon>
    </lineage>
</organism>
<keyword evidence="1" id="KW-0472">Membrane</keyword>
<evidence type="ECO:0000313" key="2">
    <source>
        <dbReference type="EMBL" id="PSR32973.1"/>
    </source>
</evidence>